<keyword evidence="2" id="KW-1185">Reference proteome</keyword>
<dbReference type="Proteomes" id="UP000272428">
    <property type="component" value="Unassembled WGS sequence"/>
</dbReference>
<dbReference type="EMBL" id="RBXB01000001">
    <property type="protein sequence ID" value="RKT01659.1"/>
    <property type="molecule type" value="Genomic_DNA"/>
</dbReference>
<dbReference type="AlphaFoldDB" id="A0A495SMX1"/>
<reference evidence="1 2" key="1">
    <citation type="submission" date="2018-10" db="EMBL/GenBank/DDBJ databases">
        <title>Genomic Encyclopedia of Archaeal and Bacterial Type Strains, Phase II (KMG-II): from individual species to whole genera.</title>
        <authorList>
            <person name="Goeker M."/>
        </authorList>
    </citation>
    <scope>NUCLEOTIDE SEQUENCE [LARGE SCALE GENOMIC DNA]</scope>
    <source>
        <strain evidence="1 2">DSM 14219</strain>
    </source>
</reference>
<name>A0A495SMX1_9FLAO</name>
<organism evidence="1 2">
    <name type="scientific">Chryseobacterium defluvii</name>
    <dbReference type="NCBI Taxonomy" id="160396"/>
    <lineage>
        <taxon>Bacteria</taxon>
        <taxon>Pseudomonadati</taxon>
        <taxon>Bacteroidota</taxon>
        <taxon>Flavobacteriia</taxon>
        <taxon>Flavobacteriales</taxon>
        <taxon>Weeksellaceae</taxon>
        <taxon>Chryseobacterium group</taxon>
        <taxon>Chryseobacterium</taxon>
    </lineage>
</organism>
<gene>
    <name evidence="1" type="ORF">BCF58_0882</name>
</gene>
<evidence type="ECO:0000313" key="1">
    <source>
        <dbReference type="EMBL" id="RKT01659.1"/>
    </source>
</evidence>
<accession>A0A495SMX1</accession>
<evidence type="ECO:0000313" key="2">
    <source>
        <dbReference type="Proteomes" id="UP000272428"/>
    </source>
</evidence>
<protein>
    <submittedName>
        <fullName evidence="1">Uncharacterized protein</fullName>
    </submittedName>
</protein>
<comment type="caution">
    <text evidence="1">The sequence shown here is derived from an EMBL/GenBank/DDBJ whole genome shotgun (WGS) entry which is preliminary data.</text>
</comment>
<sequence length="31" mass="3547">MAEVHQNAQKIKFPAIIHLKMAIQVIGDVFR</sequence>
<proteinExistence type="predicted"/>